<evidence type="ECO:0000256" key="1">
    <source>
        <dbReference type="ARBA" id="ARBA00009986"/>
    </source>
</evidence>
<evidence type="ECO:0000256" key="5">
    <source>
        <dbReference type="PIRSR" id="PIRSR036492-1"/>
    </source>
</evidence>
<organism evidence="7 8">
    <name type="scientific">Entomortierella chlamydospora</name>
    <dbReference type="NCBI Taxonomy" id="101097"/>
    <lineage>
        <taxon>Eukaryota</taxon>
        <taxon>Fungi</taxon>
        <taxon>Fungi incertae sedis</taxon>
        <taxon>Mucoromycota</taxon>
        <taxon>Mortierellomycotina</taxon>
        <taxon>Mortierellomycetes</taxon>
        <taxon>Mortierellales</taxon>
        <taxon>Mortierellaceae</taxon>
        <taxon>Entomortierella</taxon>
    </lineage>
</organism>
<dbReference type="InterPro" id="IPR015590">
    <property type="entry name" value="Aldehyde_DH_dom"/>
</dbReference>
<sequence>MGIENTPVSSIPKIVAASRASFLTHRTQSLEFRKEQLRALLRMISENQDDLSGAIKSDLGRPKDFEVLGCAKTCEFFINNLEALSENKKAHGLKDGDECYVRYSPLGTVLIMGTWNFPISLVLQPLAGAIAAGNVCIVKPSEVAEASANVLTRLLTKYMDPNVVTVINGAVEETTVLLQQRFDHIFYTGSTDVGRIVMAAAAKNLTPVTLELGGKCPAIITENTNLVDAAQKIAVWKSSNCGQICLTVDYVLCPKHLQEKLIQTVIATWKHSFGADPKASNAYPKIINKRQFDRLEKLLEAVKKQNTVVHGGRTDATRLFIEPTIVTGVSLSDEIMKGEIFGPILPIVPCENIDQAINIINQQEHPLGLYLFSSDKEHSERLLKETRSGAVVVNDIAVHYGNPSLPFGGVGNSGMGSYHGKYSIETFSHARAVFIRPQAHL</sequence>
<reference evidence="7" key="1">
    <citation type="journal article" date="2020" name="Fungal Divers.">
        <title>Resolving the Mortierellaceae phylogeny through synthesis of multi-gene phylogenetics and phylogenomics.</title>
        <authorList>
            <person name="Vandepol N."/>
            <person name="Liber J."/>
            <person name="Desiro A."/>
            <person name="Na H."/>
            <person name="Kennedy M."/>
            <person name="Barry K."/>
            <person name="Grigoriev I.V."/>
            <person name="Miller A.N."/>
            <person name="O'Donnell K."/>
            <person name="Stajich J.E."/>
            <person name="Bonito G."/>
        </authorList>
    </citation>
    <scope>NUCLEOTIDE SEQUENCE</scope>
    <source>
        <strain evidence="7">NRRL 2769</strain>
    </source>
</reference>
<evidence type="ECO:0000313" key="7">
    <source>
        <dbReference type="EMBL" id="KAG0024600.1"/>
    </source>
</evidence>
<dbReference type="PANTHER" id="PTHR43570:SF16">
    <property type="entry name" value="ALDEHYDE DEHYDROGENASE TYPE III, ISOFORM Q"/>
    <property type="match status" value="1"/>
</dbReference>
<dbReference type="AlphaFoldDB" id="A0A9P6N4P2"/>
<dbReference type="CDD" id="cd07087">
    <property type="entry name" value="ALDH_F3-13-14_CALDH-like"/>
    <property type="match status" value="1"/>
</dbReference>
<dbReference type="PANTHER" id="PTHR43570">
    <property type="entry name" value="ALDEHYDE DEHYDROGENASE"/>
    <property type="match status" value="1"/>
</dbReference>
<feature type="active site" evidence="5">
    <location>
        <position position="245"/>
    </location>
</feature>
<evidence type="ECO:0000256" key="4">
    <source>
        <dbReference type="PIRNR" id="PIRNR036492"/>
    </source>
</evidence>
<feature type="domain" description="Aldehyde dehydrogenase" evidence="6">
    <location>
        <begin position="9"/>
        <end position="433"/>
    </location>
</feature>
<dbReference type="FunFam" id="3.40.309.10:FF:000003">
    <property type="entry name" value="Aldehyde dehydrogenase"/>
    <property type="match status" value="1"/>
</dbReference>
<dbReference type="InterPro" id="IPR016163">
    <property type="entry name" value="Ald_DH_C"/>
</dbReference>
<dbReference type="GO" id="GO:0005737">
    <property type="term" value="C:cytoplasm"/>
    <property type="evidence" value="ECO:0007669"/>
    <property type="project" value="TreeGrafter"/>
</dbReference>
<keyword evidence="3" id="KW-0520">NAD</keyword>
<evidence type="ECO:0000256" key="3">
    <source>
        <dbReference type="ARBA" id="ARBA00023027"/>
    </source>
</evidence>
<name>A0A9P6N4P2_9FUNG</name>
<dbReference type="InterPro" id="IPR016162">
    <property type="entry name" value="Ald_DH_N"/>
</dbReference>
<dbReference type="GO" id="GO:0006081">
    <property type="term" value="P:aldehyde metabolic process"/>
    <property type="evidence" value="ECO:0007669"/>
    <property type="project" value="InterPro"/>
</dbReference>
<dbReference type="SUPFAM" id="SSF53720">
    <property type="entry name" value="ALDH-like"/>
    <property type="match status" value="1"/>
</dbReference>
<dbReference type="Gene3D" id="3.40.309.10">
    <property type="entry name" value="Aldehyde Dehydrogenase, Chain A, domain 2"/>
    <property type="match status" value="1"/>
</dbReference>
<feature type="active site" evidence="5">
    <location>
        <position position="211"/>
    </location>
</feature>
<comment type="caution">
    <text evidence="7">The sequence shown here is derived from an EMBL/GenBank/DDBJ whole genome shotgun (WGS) entry which is preliminary data.</text>
</comment>
<dbReference type="InterPro" id="IPR016161">
    <property type="entry name" value="Ald_DH/histidinol_DH"/>
</dbReference>
<accession>A0A9P6N4P2</accession>
<protein>
    <recommendedName>
        <fullName evidence="4">Aldehyde dehydrogenase</fullName>
    </recommendedName>
</protein>
<dbReference type="Gene3D" id="3.40.605.10">
    <property type="entry name" value="Aldehyde Dehydrogenase, Chain A, domain 1"/>
    <property type="match status" value="1"/>
</dbReference>
<keyword evidence="8" id="KW-1185">Reference proteome</keyword>
<dbReference type="Pfam" id="PF00171">
    <property type="entry name" value="Aldedh"/>
    <property type="match status" value="1"/>
</dbReference>
<dbReference type="EMBL" id="JAAAID010000012">
    <property type="protein sequence ID" value="KAG0024600.1"/>
    <property type="molecule type" value="Genomic_DNA"/>
</dbReference>
<dbReference type="GO" id="GO:0004029">
    <property type="term" value="F:aldehyde dehydrogenase (NAD+) activity"/>
    <property type="evidence" value="ECO:0007669"/>
    <property type="project" value="TreeGrafter"/>
</dbReference>
<evidence type="ECO:0000313" key="8">
    <source>
        <dbReference type="Proteomes" id="UP000703661"/>
    </source>
</evidence>
<comment type="similarity">
    <text evidence="1 4">Belongs to the aldehyde dehydrogenase family.</text>
</comment>
<dbReference type="FunFam" id="3.40.605.10:FF:000004">
    <property type="entry name" value="Aldehyde dehydrogenase"/>
    <property type="match status" value="1"/>
</dbReference>
<evidence type="ECO:0000256" key="2">
    <source>
        <dbReference type="ARBA" id="ARBA00023002"/>
    </source>
</evidence>
<dbReference type="Proteomes" id="UP000703661">
    <property type="component" value="Unassembled WGS sequence"/>
</dbReference>
<proteinExistence type="inferred from homology"/>
<gene>
    <name evidence="7" type="primary">ALDH3A2_1</name>
    <name evidence="7" type="ORF">BGZ80_000901</name>
</gene>
<dbReference type="PIRSF" id="PIRSF036492">
    <property type="entry name" value="ALDH"/>
    <property type="match status" value="1"/>
</dbReference>
<keyword evidence="2 4" id="KW-0560">Oxidoreductase</keyword>
<evidence type="ECO:0000259" key="6">
    <source>
        <dbReference type="Pfam" id="PF00171"/>
    </source>
</evidence>
<dbReference type="InterPro" id="IPR012394">
    <property type="entry name" value="Aldehyde_DH_NAD(P)"/>
</dbReference>